<evidence type="ECO:0000313" key="3">
    <source>
        <dbReference type="Proteomes" id="UP001596443"/>
    </source>
</evidence>
<feature type="transmembrane region" description="Helical" evidence="1">
    <location>
        <begin position="92"/>
        <end position="114"/>
    </location>
</feature>
<reference evidence="2 3" key="1">
    <citation type="journal article" date="2019" name="Int. J. Syst. Evol. Microbiol.">
        <title>The Global Catalogue of Microorganisms (GCM) 10K type strain sequencing project: providing services to taxonomists for standard genome sequencing and annotation.</title>
        <authorList>
            <consortium name="The Broad Institute Genomics Platform"/>
            <consortium name="The Broad Institute Genome Sequencing Center for Infectious Disease"/>
            <person name="Wu L."/>
            <person name="Ma J."/>
        </authorList>
    </citation>
    <scope>NUCLEOTIDE SEQUENCE [LARGE SCALE GENOMIC DNA]</scope>
    <source>
        <strain evidence="2 3">SYNS20</strain>
    </source>
</reference>
<keyword evidence="1" id="KW-0472">Membrane</keyword>
<comment type="caution">
    <text evidence="2">The sequence shown here is derived from an EMBL/GenBank/DDBJ whole genome shotgun (WGS) entry which is preliminary data.</text>
</comment>
<feature type="transmembrane region" description="Helical" evidence="1">
    <location>
        <begin position="27"/>
        <end position="51"/>
    </location>
</feature>
<evidence type="ECO:0000313" key="2">
    <source>
        <dbReference type="EMBL" id="MFC6786833.1"/>
    </source>
</evidence>
<keyword evidence="3" id="KW-1185">Reference proteome</keyword>
<keyword evidence="1" id="KW-1133">Transmembrane helix</keyword>
<dbReference type="Proteomes" id="UP001596443">
    <property type="component" value="Unassembled WGS sequence"/>
</dbReference>
<feature type="transmembrane region" description="Helical" evidence="1">
    <location>
        <begin position="120"/>
        <end position="139"/>
    </location>
</feature>
<proteinExistence type="predicted"/>
<dbReference type="AlphaFoldDB" id="A0ABD5TFU0"/>
<sequence>MSRDPDEIDPESVLDRRNRRISRQGHAAVTGALTTSGLAVAALAVAVAFGLVESRALYPVFMLVAPGAIGGVWLNAALIGRVDRPITWFRRIVGAGLGVDAALFVVAVAVGGAATATVRVLAAFFAIAWLGGAATAWRFR</sequence>
<accession>A0ABD5TFU0</accession>
<keyword evidence="1" id="KW-0812">Transmembrane</keyword>
<gene>
    <name evidence="2" type="ORF">ACFQFD_12790</name>
</gene>
<dbReference type="EMBL" id="JBHSWX010000012">
    <property type="protein sequence ID" value="MFC6786833.1"/>
    <property type="molecule type" value="Genomic_DNA"/>
</dbReference>
<name>A0ABD5TFU0_9EURY</name>
<dbReference type="GeneID" id="81209933"/>
<protein>
    <submittedName>
        <fullName evidence="2">Uncharacterized protein</fullName>
    </submittedName>
</protein>
<evidence type="ECO:0000256" key="1">
    <source>
        <dbReference type="SAM" id="Phobius"/>
    </source>
</evidence>
<dbReference type="RefSeq" id="WP_284061033.1">
    <property type="nucleotide sequence ID" value="NZ_CP126158.1"/>
</dbReference>
<feature type="transmembrane region" description="Helical" evidence="1">
    <location>
        <begin position="57"/>
        <end position="80"/>
    </location>
</feature>
<organism evidence="2 3">
    <name type="scientific">Halobaculum halobium</name>
    <dbReference type="NCBI Taxonomy" id="3032281"/>
    <lineage>
        <taxon>Archaea</taxon>
        <taxon>Methanobacteriati</taxon>
        <taxon>Methanobacteriota</taxon>
        <taxon>Stenosarchaea group</taxon>
        <taxon>Halobacteria</taxon>
        <taxon>Halobacteriales</taxon>
        <taxon>Haloferacaceae</taxon>
        <taxon>Halobaculum</taxon>
    </lineage>
</organism>